<feature type="binding site" evidence="14">
    <location>
        <position position="101"/>
    </location>
    <ligand>
        <name>Zn(2+)</name>
        <dbReference type="ChEBI" id="CHEBI:29105"/>
        <note>catalytic</note>
    </ligand>
</feature>
<evidence type="ECO:0000259" key="16">
    <source>
        <dbReference type="PROSITE" id="PS51747"/>
    </source>
</evidence>
<comment type="catalytic activity">
    <reaction evidence="10 15">
        <text>2'-deoxycytidine + H2O + H(+) = 2'-deoxyuridine + NH4(+)</text>
        <dbReference type="Rhea" id="RHEA:13433"/>
        <dbReference type="ChEBI" id="CHEBI:15377"/>
        <dbReference type="ChEBI" id="CHEBI:15378"/>
        <dbReference type="ChEBI" id="CHEBI:15698"/>
        <dbReference type="ChEBI" id="CHEBI:16450"/>
        <dbReference type="ChEBI" id="CHEBI:28938"/>
        <dbReference type="EC" id="3.5.4.5"/>
    </reaction>
</comment>
<dbReference type="InterPro" id="IPR016192">
    <property type="entry name" value="APOBEC/CMP_deaminase_Zn-bd"/>
</dbReference>
<evidence type="ECO:0000256" key="6">
    <source>
        <dbReference type="ARBA" id="ARBA00022723"/>
    </source>
</evidence>
<evidence type="ECO:0000256" key="7">
    <source>
        <dbReference type="ARBA" id="ARBA00022801"/>
    </source>
</evidence>
<dbReference type="EMBL" id="JAAITQ010000002">
    <property type="protein sequence ID" value="NSE15062.1"/>
    <property type="molecule type" value="Genomic_DNA"/>
</dbReference>
<dbReference type="NCBIfam" id="TIGR01354">
    <property type="entry name" value="cyt_deam_tetra"/>
    <property type="match status" value="1"/>
</dbReference>
<dbReference type="InterPro" id="IPR016193">
    <property type="entry name" value="Cytidine_deaminase-like"/>
</dbReference>
<dbReference type="Proteomes" id="UP000768180">
    <property type="component" value="Unassembled WGS sequence"/>
</dbReference>
<keyword evidence="20" id="KW-1185">Reference proteome</keyword>
<evidence type="ECO:0000256" key="11">
    <source>
        <dbReference type="ARBA" id="ARBA00049558"/>
    </source>
</evidence>
<dbReference type="EC" id="3.5.4.5" evidence="4 15"/>
<dbReference type="GO" id="GO:0042802">
    <property type="term" value="F:identical protein binding"/>
    <property type="evidence" value="ECO:0007669"/>
    <property type="project" value="UniProtKB-ARBA"/>
</dbReference>
<evidence type="ECO:0000256" key="3">
    <source>
        <dbReference type="ARBA" id="ARBA00006576"/>
    </source>
</evidence>
<evidence type="ECO:0000313" key="20">
    <source>
        <dbReference type="Proteomes" id="UP000768180"/>
    </source>
</evidence>
<keyword evidence="7 15" id="KW-0378">Hydrolase</keyword>
<proteinExistence type="inferred from homology"/>
<gene>
    <name evidence="18" type="ORF">G5B05_01225</name>
    <name evidence="17" type="ORF">JTJ23_01715</name>
</gene>
<sequence length="143" mass="15609">MKQEISTEIKQELVKQALAARKFAYVPYSKFRVGAAVLAKNGAIYTGCNIENAAYTPTNCAERTAVFKAVSEGITEFDAIAVCGGPGEAEPEDFCTPCGVCRQVLREFVDPNEFLVLLCKGDGSWKEMTLEELLPMGFGKENL</sequence>
<keyword evidence="6 14" id="KW-0479">Metal-binding</keyword>
<evidence type="ECO:0000256" key="1">
    <source>
        <dbReference type="ARBA" id="ARBA00001947"/>
    </source>
</evidence>
<dbReference type="InterPro" id="IPR002125">
    <property type="entry name" value="CMP_dCMP_dom"/>
</dbReference>
<evidence type="ECO:0000313" key="19">
    <source>
        <dbReference type="Proteomes" id="UP000737612"/>
    </source>
</evidence>
<dbReference type="GO" id="GO:0055086">
    <property type="term" value="P:nucleobase-containing small molecule metabolic process"/>
    <property type="evidence" value="ECO:0007669"/>
    <property type="project" value="UniProtKB-ARBA"/>
</dbReference>
<evidence type="ECO:0000256" key="13">
    <source>
        <dbReference type="PIRSR" id="PIRSR606262-2"/>
    </source>
</evidence>
<keyword evidence="8 14" id="KW-0862">Zinc</keyword>
<evidence type="ECO:0000256" key="9">
    <source>
        <dbReference type="ARBA" id="ARBA00032005"/>
    </source>
</evidence>
<feature type="binding site" evidence="14">
    <location>
        <position position="60"/>
    </location>
    <ligand>
        <name>Zn(2+)</name>
        <dbReference type="ChEBI" id="CHEBI:29105"/>
        <note>catalytic</note>
    </ligand>
</feature>
<evidence type="ECO:0000256" key="5">
    <source>
        <dbReference type="ARBA" id="ARBA00018266"/>
    </source>
</evidence>
<comment type="catalytic activity">
    <reaction evidence="11 15">
        <text>cytidine + H2O + H(+) = uridine + NH4(+)</text>
        <dbReference type="Rhea" id="RHEA:16069"/>
        <dbReference type="ChEBI" id="CHEBI:15377"/>
        <dbReference type="ChEBI" id="CHEBI:15378"/>
        <dbReference type="ChEBI" id="CHEBI:16704"/>
        <dbReference type="ChEBI" id="CHEBI:17562"/>
        <dbReference type="ChEBI" id="CHEBI:28938"/>
        <dbReference type="EC" id="3.5.4.5"/>
    </reaction>
</comment>
<dbReference type="InterPro" id="IPR006262">
    <property type="entry name" value="Cyt_deam_tetra"/>
</dbReference>
<name>A0A939CDJ2_9FIRM</name>
<dbReference type="GO" id="GO:0004126">
    <property type="term" value="F:cytidine deaminase activity"/>
    <property type="evidence" value="ECO:0007669"/>
    <property type="project" value="UniProtKB-UniRule"/>
</dbReference>
<dbReference type="GO" id="GO:0008270">
    <property type="term" value="F:zinc ion binding"/>
    <property type="evidence" value="ECO:0007669"/>
    <property type="project" value="UniProtKB-UniRule"/>
</dbReference>
<dbReference type="PANTHER" id="PTHR11644">
    <property type="entry name" value="CYTIDINE DEAMINASE"/>
    <property type="match status" value="1"/>
</dbReference>
<evidence type="ECO:0000256" key="10">
    <source>
        <dbReference type="ARBA" id="ARBA00049252"/>
    </source>
</evidence>
<dbReference type="AlphaFoldDB" id="A0A939CDJ2"/>
<dbReference type="FunFam" id="3.40.140.10:FF:000008">
    <property type="entry name" value="Cytidine deaminase"/>
    <property type="match status" value="1"/>
</dbReference>
<feature type="binding site" evidence="14">
    <location>
        <position position="98"/>
    </location>
    <ligand>
        <name>Zn(2+)</name>
        <dbReference type="ChEBI" id="CHEBI:29105"/>
        <note>catalytic</note>
    </ligand>
</feature>
<dbReference type="CDD" id="cd01283">
    <property type="entry name" value="cytidine_deaminase"/>
    <property type="match status" value="1"/>
</dbReference>
<reference evidence="17" key="3">
    <citation type="submission" date="2021-02" db="EMBL/GenBank/DDBJ databases">
        <title>Metagenome-assembled genomes from human diarrheal sample B26.</title>
        <authorList>
            <person name="Ateba T.P."/>
            <person name="Alayande K.A."/>
            <person name="Mwanza M."/>
        </authorList>
    </citation>
    <scope>NUCLEOTIDE SEQUENCE</scope>
    <source>
        <strain evidence="17">06WH</strain>
    </source>
</reference>
<dbReference type="EMBL" id="JAFHBD010000004">
    <property type="protein sequence ID" value="MBN2952325.1"/>
    <property type="molecule type" value="Genomic_DNA"/>
</dbReference>
<reference evidence="18" key="2">
    <citation type="submission" date="2020-02" db="EMBL/GenBank/DDBJ databases">
        <authorList>
            <person name="Littmann E."/>
            <person name="Sorbara M."/>
        </authorList>
    </citation>
    <scope>NUCLEOTIDE SEQUENCE</scope>
    <source>
        <strain evidence="18">MSK.14.54</strain>
    </source>
</reference>
<evidence type="ECO:0000313" key="17">
    <source>
        <dbReference type="EMBL" id="MBN2952325.1"/>
    </source>
</evidence>
<dbReference type="Pfam" id="PF00383">
    <property type="entry name" value="dCMP_cyt_deam_1"/>
    <property type="match status" value="1"/>
</dbReference>
<evidence type="ECO:0000256" key="4">
    <source>
        <dbReference type="ARBA" id="ARBA00012783"/>
    </source>
</evidence>
<dbReference type="GeneID" id="79855079"/>
<comment type="caution">
    <text evidence="17">The sequence shown here is derived from an EMBL/GenBank/DDBJ whole genome shotgun (WGS) entry which is preliminary data.</text>
</comment>
<evidence type="ECO:0000256" key="8">
    <source>
        <dbReference type="ARBA" id="ARBA00022833"/>
    </source>
</evidence>
<dbReference type="SUPFAM" id="SSF53927">
    <property type="entry name" value="Cytidine deaminase-like"/>
    <property type="match status" value="1"/>
</dbReference>
<evidence type="ECO:0000256" key="14">
    <source>
        <dbReference type="PIRSR" id="PIRSR606262-3"/>
    </source>
</evidence>
<dbReference type="GO" id="GO:0072527">
    <property type="term" value="P:pyrimidine-containing compound metabolic process"/>
    <property type="evidence" value="ECO:0007669"/>
    <property type="project" value="UniProtKB-ARBA"/>
</dbReference>
<accession>A0A939CDJ2</accession>
<dbReference type="Proteomes" id="UP000737612">
    <property type="component" value="Unassembled WGS sequence"/>
</dbReference>
<dbReference type="Gene3D" id="3.40.140.10">
    <property type="entry name" value="Cytidine Deaminase, domain 2"/>
    <property type="match status" value="1"/>
</dbReference>
<comment type="function">
    <text evidence="2 15">This enzyme scavenges exogenous and endogenous cytidine and 2'-deoxycytidine for UMP synthesis.</text>
</comment>
<dbReference type="GO" id="GO:0005829">
    <property type="term" value="C:cytosol"/>
    <property type="evidence" value="ECO:0007669"/>
    <property type="project" value="TreeGrafter"/>
</dbReference>
<organism evidence="17 19">
    <name type="scientific">Fusicatenibacter saccharivorans</name>
    <dbReference type="NCBI Taxonomy" id="1150298"/>
    <lineage>
        <taxon>Bacteria</taxon>
        <taxon>Bacillati</taxon>
        <taxon>Bacillota</taxon>
        <taxon>Clostridia</taxon>
        <taxon>Lachnospirales</taxon>
        <taxon>Lachnospiraceae</taxon>
        <taxon>Fusicatenibacter</taxon>
    </lineage>
</organism>
<feature type="domain" description="CMP/dCMP-type deaminase" evidence="16">
    <location>
        <begin position="8"/>
        <end position="141"/>
    </location>
</feature>
<dbReference type="InterPro" id="IPR050202">
    <property type="entry name" value="Cyt/Deoxycyt_deaminase"/>
</dbReference>
<evidence type="ECO:0000313" key="18">
    <source>
        <dbReference type="EMBL" id="NSE15062.1"/>
    </source>
</evidence>
<dbReference type="PANTHER" id="PTHR11644:SF2">
    <property type="entry name" value="CYTIDINE DEAMINASE"/>
    <property type="match status" value="1"/>
</dbReference>
<reference evidence="18 20" key="1">
    <citation type="journal article" date="2020" name="Cell Host Microbe">
        <title>Functional and Genomic Variation between Human-Derived Isolates of Lachnospiraceae Reveals Inter- and Intra-Species Diversity.</title>
        <authorList>
            <person name="Sorbara M.T."/>
            <person name="Littmann E.R."/>
            <person name="Fontana E."/>
            <person name="Moody T.U."/>
            <person name="Kohout C.E."/>
            <person name="Gjonbalaj M."/>
            <person name="Eaton V."/>
            <person name="Seok R."/>
            <person name="Leiner I.M."/>
            <person name="Pamer E.G."/>
        </authorList>
    </citation>
    <scope>NUCLEOTIDE SEQUENCE [LARGE SCALE GENOMIC DNA]</scope>
    <source>
        <strain evidence="18 20">MSK.14.54</strain>
    </source>
</reference>
<evidence type="ECO:0000256" key="12">
    <source>
        <dbReference type="PIRSR" id="PIRSR606262-1"/>
    </source>
</evidence>
<dbReference type="PROSITE" id="PS00903">
    <property type="entry name" value="CYT_DCMP_DEAMINASES_1"/>
    <property type="match status" value="1"/>
</dbReference>
<dbReference type="NCBIfam" id="NF004064">
    <property type="entry name" value="PRK05578.1"/>
    <property type="match status" value="1"/>
</dbReference>
<dbReference type="RefSeq" id="WP_117760908.1">
    <property type="nucleotide sequence ID" value="NZ_CABJFB010000002.1"/>
</dbReference>
<comment type="similarity">
    <text evidence="3 15">Belongs to the cytidine and deoxycytidylate deaminase family.</text>
</comment>
<evidence type="ECO:0000256" key="15">
    <source>
        <dbReference type="RuleBase" id="RU364006"/>
    </source>
</evidence>
<evidence type="ECO:0000256" key="2">
    <source>
        <dbReference type="ARBA" id="ARBA00003949"/>
    </source>
</evidence>
<comment type="cofactor">
    <cofactor evidence="1 14 15">
        <name>Zn(2+)</name>
        <dbReference type="ChEBI" id="CHEBI:29105"/>
    </cofactor>
</comment>
<feature type="active site" description="Proton donor" evidence="12">
    <location>
        <position position="62"/>
    </location>
</feature>
<protein>
    <recommendedName>
        <fullName evidence="5 15">Cytidine deaminase</fullName>
        <ecNumber evidence="4 15">3.5.4.5</ecNumber>
    </recommendedName>
    <alternativeName>
        <fullName evidence="9 15">Cytidine aminohydrolase</fullName>
    </alternativeName>
</protein>
<dbReference type="PROSITE" id="PS51747">
    <property type="entry name" value="CYT_DCMP_DEAMINASES_2"/>
    <property type="match status" value="1"/>
</dbReference>
<feature type="binding site" evidence="13">
    <location>
        <begin position="49"/>
        <end position="55"/>
    </location>
    <ligand>
        <name>substrate</name>
    </ligand>
</feature>